<dbReference type="InterPro" id="IPR002213">
    <property type="entry name" value="UDP_glucos_trans"/>
</dbReference>
<keyword evidence="3 5" id="KW-0808">Transferase</keyword>
<feature type="transmembrane region" description="Helical" evidence="4">
    <location>
        <begin position="214"/>
        <end position="236"/>
    </location>
</feature>
<dbReference type="Pfam" id="PF00201">
    <property type="entry name" value="UDPGT"/>
    <property type="match status" value="4"/>
</dbReference>
<dbReference type="AlphaFoldDB" id="A0A6G0YPI4"/>
<comment type="similarity">
    <text evidence="1">Belongs to the UDP-glycosyltransferase family.</text>
</comment>
<feature type="transmembrane region" description="Helical" evidence="4">
    <location>
        <begin position="609"/>
        <end position="633"/>
    </location>
</feature>
<evidence type="ECO:0000256" key="1">
    <source>
        <dbReference type="ARBA" id="ARBA00009995"/>
    </source>
</evidence>
<dbReference type="PANTHER" id="PTHR48043:SF114">
    <property type="entry name" value="IP04436P-RELATED"/>
    <property type="match status" value="1"/>
</dbReference>
<keyword evidence="2" id="KW-0328">Glycosyltransferase</keyword>
<keyword evidence="4" id="KW-1133">Transmembrane helix</keyword>
<dbReference type="GO" id="GO:0008194">
    <property type="term" value="F:UDP-glycosyltransferase activity"/>
    <property type="evidence" value="ECO:0007669"/>
    <property type="project" value="InterPro"/>
</dbReference>
<feature type="transmembrane region" description="Helical" evidence="4">
    <location>
        <begin position="127"/>
        <end position="145"/>
    </location>
</feature>
<evidence type="ECO:0000256" key="2">
    <source>
        <dbReference type="ARBA" id="ARBA00022676"/>
    </source>
</evidence>
<keyword evidence="4" id="KW-0812">Transmembrane</keyword>
<name>A0A6G0YPI4_APHCR</name>
<dbReference type="CDD" id="cd03784">
    <property type="entry name" value="GT1_Gtf-like"/>
    <property type="match status" value="1"/>
</dbReference>
<dbReference type="EMBL" id="VUJU01003018">
    <property type="protein sequence ID" value="KAF0759364.1"/>
    <property type="molecule type" value="Genomic_DNA"/>
</dbReference>
<comment type="caution">
    <text evidence="5">The sequence shown here is derived from an EMBL/GenBank/DDBJ whole genome shotgun (WGS) entry which is preliminary data.</text>
</comment>
<evidence type="ECO:0000256" key="4">
    <source>
        <dbReference type="SAM" id="Phobius"/>
    </source>
</evidence>
<sequence length="894" mass="102144">MVPSTRCTLYAYCTRKSSCLLAMVVYGGIFGVYEAVDSGVPVLGFPLFYDQSRNIDNLVNSQRAIALDLMTTTEETLLNAISEIINILTIMITILSNKSFLCLLVTRQMQKIASERFKDRPITLQQSVVYWTEYVIRLNLTWYQYFLLDVISVVLIFTSLVLFITYKVLKRINKYALKNKQSQKVKTNVFQQTNCQLNLLKYLTQNPRATTMMVSGLCTSAVWSMVLLITACHWVSPVKNARILAVRAVGAKSHWNFMRGVLRSLTDAGHNVTVFTPFPDGDRENYTEVDMSKEFLLKTNLNLKRTMEMFGRPLTYFYVLTDLDSKYCDAVYKNRQFDRLVQGGDDCDFNRTFDLIIMESRNLYCTSYLANALNLPIIFTIPSPMLTVAERSFTGHVSNPAAVSHYMALQAVPKTFAQRFANAALLAYSTPRTAYDGWIMNVTNPKRYHWSPKVNPSIIFLNTNHITEASRPVVPNVIEIGGIHLKPKNKIPDCTRNHGGLSGVYEALDGGVPVLGFPLFYDQSRNIDNLVKSKMAIALDLMTMTEETLLNAISEIINSENYSINAKIASKRFKDRPITPQQSVVYWTEYVIRHKGAPHLKYHGLNLAWYQYFLLDVISVILVLTSLVLFITYKVFKRIIKYSLNNKKSQKYCDAVYKNRQFDRLVHAGDGGDFDQKFDLIIMEPRHLDCTSYLANALNLPIIFTLPSPMMTVAERSFTGHMSNPAIVSHVSTLQAVPKTFVQRFTNAALLVYSKLRTKYDVWIMKMTNPRRYHLSPKVKPSIIFLNTNHITEASRPVVPNVIEIGGIHLKPKNKIPDDILEFIEEAPHGVIYFTFGSTVKLTTLPAHIEETFKQAFSNVPQRVLWKYESEMKEKPENVMIKKWFPQRDILCTL</sequence>
<dbReference type="SUPFAM" id="SSF53756">
    <property type="entry name" value="UDP-Glycosyltransferase/glycogen phosphorylase"/>
    <property type="match status" value="3"/>
</dbReference>
<dbReference type="Gene3D" id="3.40.50.2000">
    <property type="entry name" value="Glycogen Phosphorylase B"/>
    <property type="match status" value="3"/>
</dbReference>
<feature type="transmembrane region" description="Helical" evidence="4">
    <location>
        <begin position="84"/>
        <end position="106"/>
    </location>
</feature>
<evidence type="ECO:0000313" key="5">
    <source>
        <dbReference type="EMBL" id="KAF0759364.1"/>
    </source>
</evidence>
<evidence type="ECO:0000256" key="3">
    <source>
        <dbReference type="ARBA" id="ARBA00022679"/>
    </source>
</evidence>
<reference evidence="5 6" key="1">
    <citation type="submission" date="2019-08" db="EMBL/GenBank/DDBJ databases">
        <title>Whole genome of Aphis craccivora.</title>
        <authorList>
            <person name="Voronova N.V."/>
            <person name="Shulinski R.S."/>
            <person name="Bandarenka Y.V."/>
            <person name="Zhorov D.G."/>
            <person name="Warner D."/>
        </authorList>
    </citation>
    <scope>NUCLEOTIDE SEQUENCE [LARGE SCALE GENOMIC DNA]</scope>
    <source>
        <strain evidence="5">180601</strain>
        <tissue evidence="5">Whole Body</tissue>
    </source>
</reference>
<feature type="transmembrane region" description="Helical" evidence="4">
    <location>
        <begin position="20"/>
        <end position="36"/>
    </location>
</feature>
<keyword evidence="4" id="KW-0472">Membrane</keyword>
<dbReference type="Proteomes" id="UP000478052">
    <property type="component" value="Unassembled WGS sequence"/>
</dbReference>
<evidence type="ECO:0000313" key="6">
    <source>
        <dbReference type="Proteomes" id="UP000478052"/>
    </source>
</evidence>
<organism evidence="5 6">
    <name type="scientific">Aphis craccivora</name>
    <name type="common">Cowpea aphid</name>
    <dbReference type="NCBI Taxonomy" id="307492"/>
    <lineage>
        <taxon>Eukaryota</taxon>
        <taxon>Metazoa</taxon>
        <taxon>Ecdysozoa</taxon>
        <taxon>Arthropoda</taxon>
        <taxon>Hexapoda</taxon>
        <taxon>Insecta</taxon>
        <taxon>Pterygota</taxon>
        <taxon>Neoptera</taxon>
        <taxon>Paraneoptera</taxon>
        <taxon>Hemiptera</taxon>
        <taxon>Sternorrhyncha</taxon>
        <taxon>Aphidomorpha</taxon>
        <taxon>Aphidoidea</taxon>
        <taxon>Aphididae</taxon>
        <taxon>Aphidini</taxon>
        <taxon>Aphis</taxon>
        <taxon>Aphis</taxon>
    </lineage>
</organism>
<dbReference type="InterPro" id="IPR050271">
    <property type="entry name" value="UDP-glycosyltransferase"/>
</dbReference>
<gene>
    <name evidence="5" type="ORF">FWK35_00025122</name>
</gene>
<dbReference type="PANTHER" id="PTHR48043">
    <property type="entry name" value="EG:EG0003.4 PROTEIN-RELATED"/>
    <property type="match status" value="1"/>
</dbReference>
<proteinExistence type="inferred from homology"/>
<accession>A0A6G0YPI4</accession>
<keyword evidence="6" id="KW-1185">Reference proteome</keyword>
<protein>
    <submittedName>
        <fullName evidence="5">UDP-glucuronosyltransferase 2B10-like isoform X3</fullName>
    </submittedName>
</protein>
<dbReference type="OrthoDB" id="5835829at2759"/>
<feature type="transmembrane region" description="Helical" evidence="4">
    <location>
        <begin position="151"/>
        <end position="169"/>
    </location>
</feature>
<feature type="non-terminal residue" evidence="5">
    <location>
        <position position="894"/>
    </location>
</feature>